<dbReference type="PANTHER" id="PTHR21442:SF0">
    <property type="entry name" value="CILIA- AND FLAGELLA-ASSOCIATED PROTEIN 206"/>
    <property type="match status" value="1"/>
</dbReference>
<keyword evidence="5" id="KW-0970">Cilium biogenesis/degradation</keyword>
<dbReference type="STRING" id="765915.A0A1Y2HKM3"/>
<evidence type="ECO:0000256" key="8">
    <source>
        <dbReference type="ARBA" id="ARBA00023273"/>
    </source>
</evidence>
<dbReference type="InterPro" id="IPR021897">
    <property type="entry name" value="FAP206"/>
</dbReference>
<evidence type="ECO:0000313" key="10">
    <source>
        <dbReference type="Proteomes" id="UP000193411"/>
    </source>
</evidence>
<evidence type="ECO:0000256" key="1">
    <source>
        <dbReference type="ARBA" id="ARBA00004430"/>
    </source>
</evidence>
<evidence type="ECO:0000256" key="6">
    <source>
        <dbReference type="ARBA" id="ARBA00023069"/>
    </source>
</evidence>
<gene>
    <name evidence="9" type="ORF">BCR44DRAFT_1435103</name>
</gene>
<dbReference type="GO" id="GO:0036064">
    <property type="term" value="C:ciliary basal body"/>
    <property type="evidence" value="ECO:0007669"/>
    <property type="project" value="TreeGrafter"/>
</dbReference>
<evidence type="ECO:0000256" key="2">
    <source>
        <dbReference type="ARBA" id="ARBA00010500"/>
    </source>
</evidence>
<evidence type="ECO:0000256" key="4">
    <source>
        <dbReference type="ARBA" id="ARBA00022490"/>
    </source>
</evidence>
<dbReference type="AlphaFoldDB" id="A0A1Y2HKM3"/>
<dbReference type="Proteomes" id="UP000193411">
    <property type="component" value="Unassembled WGS sequence"/>
</dbReference>
<comment type="similarity">
    <text evidence="2">Belongs to the CFAP206 family.</text>
</comment>
<evidence type="ECO:0000256" key="7">
    <source>
        <dbReference type="ARBA" id="ARBA00023212"/>
    </source>
</evidence>
<dbReference type="GO" id="GO:0003356">
    <property type="term" value="P:regulation of cilium beat frequency"/>
    <property type="evidence" value="ECO:0007669"/>
    <property type="project" value="TreeGrafter"/>
</dbReference>
<comment type="subcellular location">
    <subcellularLocation>
        <location evidence="1">Cytoplasm</location>
        <location evidence="1">Cytoskeleton</location>
        <location evidence="1">Cilium axoneme</location>
    </subcellularLocation>
</comment>
<dbReference type="PANTHER" id="PTHR21442">
    <property type="entry name" value="CILIA- AND FLAGELLA-ASSOCIATED PROTEIN 206"/>
    <property type="match status" value="1"/>
</dbReference>
<keyword evidence="10" id="KW-1185">Reference proteome</keyword>
<dbReference type="Pfam" id="PF12018">
    <property type="entry name" value="FAP206"/>
    <property type="match status" value="1"/>
</dbReference>
<keyword evidence="7" id="KW-0206">Cytoskeleton</keyword>
<sequence>MSTGLLPGGLPAATSTDDNVVKHILKSIESRVLVVRRQRAEAAAAAAAKERTDAAIRGAGQASVIPPSAFAQTLPAGVLGGGGLAGTGAGTAGAAGVGTAPSSAAASSSMAVTDTLAAFVVRAVVLNPGNGFKLDAVFNRQDVERLIETSSMFIANDGHPESETVKMQVYFDSTFPQQAEYLHREKQARKATVAPILRDITDWSSQANMTRQGSGLLSLTALEGLYRKIVGYVLLKSAMGNPTDAQVAREASVALESVFPQSEVATFLGLARPDKEKQLNGLSQLVAGIRLFNRHVNRASKDKIENLPELCSREIKEAFSILQDRTKDAERKIRQLTAILSNPFMDAIPSLSPLHAELNLHLTQCLTFYRQLLIYLDAIREQLENSSSALRALDDRMATCLADLTNACRARSAVPVDQVYPKFMELAVVWQGFQDELFLDAFRRGVLDTLIGFEQGVRTAGIAGCVSEWTAARNTLVGGKDANLSVDTKTRSREDALGRDLRDLLHHSPEPVRTAAETTPIEPSPLPDEQIVSAAAVLQVELAQAARKGESQSHHHFGSLDILHPGNTAQYYKLPVEFGGFCPVTLVSGVSKGTVVPGNWNYGVVKYHDKLYAFRGPEEAKKFAQSPDQLLMKVLDLARERMGLVQLLQLYGYFPSIRALENAESLTRQALLGQRPLVCEAGTQVDTHLIDKWIDPKYEWNEWAMRRRALMLVNLRTKATHGAQTHQSHFRRDTHAQVFPPRDVEVQTKREQATGMPKLEMKLPPALLGIAGAYRTEKKESGAGH</sequence>
<dbReference type="EMBL" id="MCFL01000024">
    <property type="protein sequence ID" value="ORZ35109.1"/>
    <property type="molecule type" value="Genomic_DNA"/>
</dbReference>
<comment type="caution">
    <text evidence="9">The sequence shown here is derived from an EMBL/GenBank/DDBJ whole genome shotgun (WGS) entry which is preliminary data.</text>
</comment>
<protein>
    <recommendedName>
        <fullName evidence="3">Cilia- and flagella-associated protein 206</fullName>
    </recommendedName>
</protein>
<accession>A0A1Y2HKM3</accession>
<evidence type="ECO:0000256" key="5">
    <source>
        <dbReference type="ARBA" id="ARBA00022794"/>
    </source>
</evidence>
<evidence type="ECO:0000313" key="9">
    <source>
        <dbReference type="EMBL" id="ORZ35109.1"/>
    </source>
</evidence>
<proteinExistence type="inferred from homology"/>
<keyword evidence="8" id="KW-0966">Cell projection</keyword>
<organism evidence="9 10">
    <name type="scientific">Catenaria anguillulae PL171</name>
    <dbReference type="NCBI Taxonomy" id="765915"/>
    <lineage>
        <taxon>Eukaryota</taxon>
        <taxon>Fungi</taxon>
        <taxon>Fungi incertae sedis</taxon>
        <taxon>Blastocladiomycota</taxon>
        <taxon>Blastocladiomycetes</taxon>
        <taxon>Blastocladiales</taxon>
        <taxon>Catenariaceae</taxon>
        <taxon>Catenaria</taxon>
    </lineage>
</organism>
<dbReference type="GO" id="GO:0030030">
    <property type="term" value="P:cell projection organization"/>
    <property type="evidence" value="ECO:0007669"/>
    <property type="project" value="UniProtKB-KW"/>
</dbReference>
<keyword evidence="4" id="KW-0963">Cytoplasm</keyword>
<dbReference type="OrthoDB" id="10251073at2759"/>
<reference evidence="9 10" key="1">
    <citation type="submission" date="2016-07" db="EMBL/GenBank/DDBJ databases">
        <title>Pervasive Adenine N6-methylation of Active Genes in Fungi.</title>
        <authorList>
            <consortium name="DOE Joint Genome Institute"/>
            <person name="Mondo S.J."/>
            <person name="Dannebaum R.O."/>
            <person name="Kuo R.C."/>
            <person name="Labutti K."/>
            <person name="Haridas S."/>
            <person name="Kuo A."/>
            <person name="Salamov A."/>
            <person name="Ahrendt S.R."/>
            <person name="Lipzen A."/>
            <person name="Sullivan W."/>
            <person name="Andreopoulos W.B."/>
            <person name="Clum A."/>
            <person name="Lindquist E."/>
            <person name="Daum C."/>
            <person name="Ramamoorthy G.K."/>
            <person name="Gryganskyi A."/>
            <person name="Culley D."/>
            <person name="Magnuson J.K."/>
            <person name="James T.Y."/>
            <person name="O'Malley M.A."/>
            <person name="Stajich J.E."/>
            <person name="Spatafora J.W."/>
            <person name="Visel A."/>
            <person name="Grigoriev I.V."/>
        </authorList>
    </citation>
    <scope>NUCLEOTIDE SEQUENCE [LARGE SCALE GENOMIC DNA]</scope>
    <source>
        <strain evidence="9 10">PL171</strain>
    </source>
</reference>
<keyword evidence="6" id="KW-0969">Cilium</keyword>
<name>A0A1Y2HKM3_9FUNG</name>
<dbReference type="GO" id="GO:0005930">
    <property type="term" value="C:axoneme"/>
    <property type="evidence" value="ECO:0007669"/>
    <property type="project" value="UniProtKB-SubCell"/>
</dbReference>
<evidence type="ECO:0000256" key="3">
    <source>
        <dbReference type="ARBA" id="ARBA00021602"/>
    </source>
</evidence>